<comment type="caution">
    <text evidence="2">The sequence shown here is derived from an EMBL/GenBank/DDBJ whole genome shotgun (WGS) entry which is preliminary data.</text>
</comment>
<dbReference type="GO" id="GO:0006355">
    <property type="term" value="P:regulation of DNA-templated transcription"/>
    <property type="evidence" value="ECO:0007669"/>
    <property type="project" value="InterPro"/>
</dbReference>
<evidence type="ECO:0000259" key="1">
    <source>
        <dbReference type="SMART" id="SM00421"/>
    </source>
</evidence>
<gene>
    <name evidence="2" type="ORF">DZC30_01985</name>
</gene>
<organism evidence="2 3">
    <name type="scientific">Comamonas testosteroni</name>
    <name type="common">Pseudomonas testosteroni</name>
    <dbReference type="NCBI Taxonomy" id="285"/>
    <lineage>
        <taxon>Bacteria</taxon>
        <taxon>Pseudomonadati</taxon>
        <taxon>Pseudomonadota</taxon>
        <taxon>Betaproteobacteria</taxon>
        <taxon>Burkholderiales</taxon>
        <taxon>Comamonadaceae</taxon>
        <taxon>Comamonas</taxon>
    </lineage>
</organism>
<evidence type="ECO:0000313" key="3">
    <source>
        <dbReference type="Proteomes" id="UP000261948"/>
    </source>
</evidence>
<dbReference type="SUPFAM" id="SSF46894">
    <property type="entry name" value="C-terminal effector domain of the bipartite response regulators"/>
    <property type="match status" value="1"/>
</dbReference>
<dbReference type="SMART" id="SM00421">
    <property type="entry name" value="HTH_LUXR"/>
    <property type="match status" value="1"/>
</dbReference>
<dbReference type="EMBL" id="QURR01000002">
    <property type="protein sequence ID" value="RGE46567.1"/>
    <property type="molecule type" value="Genomic_DNA"/>
</dbReference>
<dbReference type="AlphaFoldDB" id="A0A373FRS9"/>
<proteinExistence type="predicted"/>
<reference evidence="2 3" key="1">
    <citation type="submission" date="2018-08" db="EMBL/GenBank/DDBJ databases">
        <title>Comamonas testosteroni strain SWCO2.</title>
        <authorList>
            <person name="Jiang N."/>
            <person name="Zhang X.Z."/>
        </authorList>
    </citation>
    <scope>NUCLEOTIDE SEQUENCE [LARGE SCALE GENOMIC DNA]</scope>
    <source>
        <strain evidence="2 3">SWCO2</strain>
    </source>
</reference>
<dbReference type="Gene3D" id="1.10.10.10">
    <property type="entry name" value="Winged helix-like DNA-binding domain superfamily/Winged helix DNA-binding domain"/>
    <property type="match status" value="1"/>
</dbReference>
<dbReference type="GO" id="GO:0003677">
    <property type="term" value="F:DNA binding"/>
    <property type="evidence" value="ECO:0007669"/>
    <property type="project" value="InterPro"/>
</dbReference>
<sequence length="288" mass="32055">MDLPLGKFSFDHDHFSNKEMSRMPIYADWLSSCDMRYSVLLPLQEDEESREVLALLRERDQQPFGDDVRSLFEHLLPDLCRAAKLRARVSDLAVLVSQHSAALDALPQAVALLAADERLAYLNAASRKFLAQSQSLHVQNGKLVAKGSLQQTQLSKAVASACASRSSRAESLLVPPSAKGKAFVLHVMPLLPSHPLAVLHKGQPYALLNWSVEPQVDFVTRLSEQLRITITEAELAICLSQGRTVKEFALEHGCSWHTARTHLKNLMLKTGTHRQAELVQLVSMLCMM</sequence>
<dbReference type="Proteomes" id="UP000261948">
    <property type="component" value="Unassembled WGS sequence"/>
</dbReference>
<dbReference type="InterPro" id="IPR016032">
    <property type="entry name" value="Sig_transdc_resp-reg_C-effctor"/>
</dbReference>
<keyword evidence="3" id="KW-1185">Reference proteome</keyword>
<protein>
    <recommendedName>
        <fullName evidence="1">HTH luxR-type domain-containing protein</fullName>
    </recommendedName>
</protein>
<dbReference type="InterPro" id="IPR000792">
    <property type="entry name" value="Tscrpt_reg_LuxR_C"/>
</dbReference>
<dbReference type="InterPro" id="IPR036388">
    <property type="entry name" value="WH-like_DNA-bd_sf"/>
</dbReference>
<accession>A0A373FRS9</accession>
<name>A0A373FRS9_COMTE</name>
<feature type="domain" description="HTH luxR-type" evidence="1">
    <location>
        <begin position="225"/>
        <end position="282"/>
    </location>
</feature>
<evidence type="ECO:0000313" key="2">
    <source>
        <dbReference type="EMBL" id="RGE46567.1"/>
    </source>
</evidence>